<evidence type="ECO:0000313" key="3">
    <source>
        <dbReference type="EMBL" id="TGJ78043.1"/>
    </source>
</evidence>
<proteinExistence type="predicted"/>
<dbReference type="AlphaFoldDB" id="A0A4Z0YH16"/>
<feature type="domain" description="Helicase/UvrB N-terminal" evidence="1">
    <location>
        <begin position="64"/>
        <end position="256"/>
    </location>
</feature>
<comment type="caution">
    <text evidence="3">The sequence shown here is derived from an EMBL/GenBank/DDBJ whole genome shotgun (WGS) entry which is preliminary data.</text>
</comment>
<name>A0A4Z0YH16_9FIRM</name>
<dbReference type="Pfam" id="PF19778">
    <property type="entry name" value="RE_endonuc"/>
    <property type="match status" value="1"/>
</dbReference>
<dbReference type="InterPro" id="IPR045572">
    <property type="entry name" value="RE_endonuc_C"/>
</dbReference>
<dbReference type="InterPro" id="IPR050742">
    <property type="entry name" value="Helicase_Restrict-Modif_Enz"/>
</dbReference>
<dbReference type="GO" id="GO:0005524">
    <property type="term" value="F:ATP binding"/>
    <property type="evidence" value="ECO:0007669"/>
    <property type="project" value="InterPro"/>
</dbReference>
<sequence>MKLQFDANLQYQEQAISSVVDLFRGQTPKQSNFTVSAYAGQVGMEDTNHGIGNKLELTEDELLANLQAVQLRNGLPQTKALKKNTYDFDVEMETGTGKTYVYLRTIFELNKAYGFSKFVIVVPSIAIKEGVYKNLQITQEHFGNLYDNTVYDYFIYDSNKLEQVRSFAVSDHISIMVINIDAFRKSFDDPDKENKANIIHRQNDKLNGMRPIELIQETRPFVIVDEPQSVEGNGAVASKKAMASLNALCTLRFSATHVVKHNLVYKLDAVDAFDMELVKQIEVASFESVDYHNNAYMKLLSVDNKKSPITAKIELDCEVKGAVKRKSVTARAGDDLQQLTGGREVYDNYLVDEIYCEQGNEYVSFSTKPTILRIGEAVGDIDDLAIKEQQIRKTIEEHLNKELALNHRGIKVLSLFFIDRVANYRYYDENGNACKGPYAVIFERSYKELIARPKYRTLFEDVDVDTPVEKVHDGYFSIDKKTKQFKDSKEDKTGNIRANADDETAFNTIMRNKEWLLSFECPLRFIFSHSALREGWDNPNVFQICTLNETKSDVKKRQEIGRGLRLCVNQNGERQHGFAINTLTVMANESYDVFAKKLQSEYETDEGIRFGVLESHSFANIPVKQADGSAAYLGAEKSELIYHAFKACGYIDGKDQVTDTLKTALKSNTLTVPEAVAEQRDAIAAVCKKASGNLNIKPAADKRVVALNKELFLGEDFKALWEKIKYKTTYRVDFDSEELIQKCCDNLQMNLNVGAAKLVYSKAKVSVTEGGVAAAETQRLSVLAADVKENLPDIVTYLQNRTNLTRRTIVEILTRSKTLPLFKKNPQAYMEDAAKTIASVMRLLIVDGIKYTKLGDSEFYAQELFDSEELTGYLNRNMIESQRSVYNYVVYDSEVERSFAERFEGNESVKVYAKLPDWFKIATPLGSYNPDWAVVIEDNGQNRLYFVVETKGNILADALRPTESAKIRCGEKHFAALGQGAKFVKADDYDKFVENYVQ</sequence>
<accession>A0A4Z0YH16</accession>
<dbReference type="Proteomes" id="UP000297714">
    <property type="component" value="Unassembled WGS sequence"/>
</dbReference>
<protein>
    <submittedName>
        <fullName evidence="3">Type III restriction enzyme, res subunit</fullName>
    </submittedName>
</protein>
<dbReference type="RefSeq" id="WP_135657261.1">
    <property type="nucleotide sequence ID" value="NZ_SRMQ01000001.1"/>
</dbReference>
<reference evidence="3 4" key="1">
    <citation type="submission" date="2019-04" db="EMBL/GenBank/DDBJ databases">
        <authorList>
            <person name="Poehlein A."/>
            <person name="Bengelsdorf F.R."/>
            <person name="Duerre P."/>
            <person name="Daniel R."/>
        </authorList>
    </citation>
    <scope>NUCLEOTIDE SEQUENCE [LARGE SCALE GENOMIC DNA]</scope>
    <source>
        <strain evidence="3 4">BS-1</strain>
    </source>
</reference>
<dbReference type="GO" id="GO:0003677">
    <property type="term" value="F:DNA binding"/>
    <property type="evidence" value="ECO:0007669"/>
    <property type="project" value="InterPro"/>
</dbReference>
<feature type="domain" description="Type III restriction enzyme C-terminal endonuclease" evidence="2">
    <location>
        <begin position="883"/>
        <end position="984"/>
    </location>
</feature>
<dbReference type="GO" id="GO:0015668">
    <property type="term" value="F:type III site-specific deoxyribonuclease activity"/>
    <property type="evidence" value="ECO:0007669"/>
    <property type="project" value="InterPro"/>
</dbReference>
<keyword evidence="4" id="KW-1185">Reference proteome</keyword>
<evidence type="ECO:0000313" key="4">
    <source>
        <dbReference type="Proteomes" id="UP000297714"/>
    </source>
</evidence>
<dbReference type="Gene3D" id="3.40.50.300">
    <property type="entry name" value="P-loop containing nucleotide triphosphate hydrolases"/>
    <property type="match status" value="2"/>
</dbReference>
<dbReference type="GO" id="GO:0005829">
    <property type="term" value="C:cytosol"/>
    <property type="evidence" value="ECO:0007669"/>
    <property type="project" value="TreeGrafter"/>
</dbReference>
<organism evidence="3 4">
    <name type="scientific">Caproiciproducens galactitolivorans</name>
    <dbReference type="NCBI Taxonomy" id="642589"/>
    <lineage>
        <taxon>Bacteria</taxon>
        <taxon>Bacillati</taxon>
        <taxon>Bacillota</taxon>
        <taxon>Clostridia</taxon>
        <taxon>Eubacteriales</taxon>
        <taxon>Acutalibacteraceae</taxon>
        <taxon>Caproiciproducens</taxon>
    </lineage>
</organism>
<evidence type="ECO:0000259" key="2">
    <source>
        <dbReference type="Pfam" id="PF19778"/>
    </source>
</evidence>
<dbReference type="PANTHER" id="PTHR47396:SF1">
    <property type="entry name" value="ATP-DEPENDENT HELICASE IRC3-RELATED"/>
    <property type="match status" value="1"/>
</dbReference>
<dbReference type="SUPFAM" id="SSF52540">
    <property type="entry name" value="P-loop containing nucleoside triphosphate hydrolases"/>
    <property type="match status" value="2"/>
</dbReference>
<dbReference type="EMBL" id="SRMQ01000001">
    <property type="protein sequence ID" value="TGJ78043.1"/>
    <property type="molecule type" value="Genomic_DNA"/>
</dbReference>
<dbReference type="OrthoDB" id="9804145at2"/>
<dbReference type="InterPro" id="IPR027417">
    <property type="entry name" value="P-loop_NTPase"/>
</dbReference>
<dbReference type="PANTHER" id="PTHR47396">
    <property type="entry name" value="TYPE I RESTRICTION ENZYME ECOKI R PROTEIN"/>
    <property type="match status" value="1"/>
</dbReference>
<evidence type="ECO:0000259" key="1">
    <source>
        <dbReference type="Pfam" id="PF04851"/>
    </source>
</evidence>
<dbReference type="InterPro" id="IPR006935">
    <property type="entry name" value="Helicase/UvrB_N"/>
</dbReference>
<gene>
    <name evidence="3" type="ORF">CAGA_04550</name>
</gene>
<dbReference type="Pfam" id="PF04851">
    <property type="entry name" value="ResIII"/>
    <property type="match status" value="1"/>
</dbReference>